<evidence type="ECO:0000256" key="3">
    <source>
        <dbReference type="ARBA" id="ARBA00023004"/>
    </source>
</evidence>
<dbReference type="InterPro" id="IPR006076">
    <property type="entry name" value="FAD-dep_OxRdtase"/>
</dbReference>
<dbReference type="Pfam" id="PF01266">
    <property type="entry name" value="DAO"/>
    <property type="match status" value="1"/>
</dbReference>
<dbReference type="InterPro" id="IPR036922">
    <property type="entry name" value="Rieske_2Fe-2S_sf"/>
</dbReference>
<dbReference type="InterPro" id="IPR036188">
    <property type="entry name" value="FAD/NAD-bd_sf"/>
</dbReference>
<dbReference type="Gene3D" id="2.102.10.10">
    <property type="entry name" value="Rieske [2Fe-2S] iron-sulphur domain"/>
    <property type="match status" value="1"/>
</dbReference>
<organism evidence="7 8">
    <name type="scientific">Salinimicrobium profundisediminis</name>
    <dbReference type="NCBI Taxonomy" id="2994553"/>
    <lineage>
        <taxon>Bacteria</taxon>
        <taxon>Pseudomonadati</taxon>
        <taxon>Bacteroidota</taxon>
        <taxon>Flavobacteriia</taxon>
        <taxon>Flavobacteriales</taxon>
        <taxon>Flavobacteriaceae</taxon>
        <taxon>Salinimicrobium</taxon>
    </lineage>
</organism>
<dbReference type="Pfam" id="PF00355">
    <property type="entry name" value="Rieske"/>
    <property type="match status" value="1"/>
</dbReference>
<dbReference type="GO" id="GO:0046872">
    <property type="term" value="F:metal ion binding"/>
    <property type="evidence" value="ECO:0007669"/>
    <property type="project" value="UniProtKB-KW"/>
</dbReference>
<evidence type="ECO:0000256" key="5">
    <source>
        <dbReference type="ARBA" id="ARBA00023157"/>
    </source>
</evidence>
<dbReference type="PANTHER" id="PTHR13847">
    <property type="entry name" value="SARCOSINE DEHYDROGENASE-RELATED"/>
    <property type="match status" value="1"/>
</dbReference>
<dbReference type="AlphaFoldDB" id="A0A9X3HZL0"/>
<comment type="caution">
    <text evidence="7">The sequence shown here is derived from an EMBL/GenBank/DDBJ whole genome shotgun (WGS) entry which is preliminary data.</text>
</comment>
<feature type="domain" description="Rieske" evidence="6">
    <location>
        <begin position="412"/>
        <end position="494"/>
    </location>
</feature>
<keyword evidence="5" id="KW-1015">Disulfide bond</keyword>
<protein>
    <submittedName>
        <fullName evidence="7">FAD-dependent oxidoreductase</fullName>
    </submittedName>
</protein>
<dbReference type="SUPFAM" id="SSF51905">
    <property type="entry name" value="FAD/NAD(P)-binding domain"/>
    <property type="match status" value="1"/>
</dbReference>
<evidence type="ECO:0000256" key="1">
    <source>
        <dbReference type="ARBA" id="ARBA00022714"/>
    </source>
</evidence>
<dbReference type="PRINTS" id="PR00162">
    <property type="entry name" value="RIESKE"/>
</dbReference>
<keyword evidence="2" id="KW-0479">Metal-binding</keyword>
<dbReference type="CDD" id="cd03477">
    <property type="entry name" value="Rieske_YhfW_C"/>
    <property type="match status" value="1"/>
</dbReference>
<dbReference type="InterPro" id="IPR005805">
    <property type="entry name" value="Rieske_Fe-S_prot_C"/>
</dbReference>
<evidence type="ECO:0000313" key="8">
    <source>
        <dbReference type="Proteomes" id="UP001148482"/>
    </source>
</evidence>
<dbReference type="Gene3D" id="3.50.50.60">
    <property type="entry name" value="FAD/NAD(P)-binding domain"/>
    <property type="match status" value="1"/>
</dbReference>
<dbReference type="EMBL" id="JAPJDA010000002">
    <property type="protein sequence ID" value="MCX2836856.1"/>
    <property type="molecule type" value="Genomic_DNA"/>
</dbReference>
<gene>
    <name evidence="7" type="ORF">OQ279_01725</name>
</gene>
<evidence type="ECO:0000256" key="2">
    <source>
        <dbReference type="ARBA" id="ARBA00022723"/>
    </source>
</evidence>
<proteinExistence type="predicted"/>
<dbReference type="RefSeq" id="WP_266068037.1">
    <property type="nucleotide sequence ID" value="NZ_JAPJDA010000002.1"/>
</dbReference>
<dbReference type="PANTHER" id="PTHR13847:SF274">
    <property type="entry name" value="RIESKE 2FE-2S IRON-SULFUR PROTEIN YHFW-RELATED"/>
    <property type="match status" value="1"/>
</dbReference>
<evidence type="ECO:0000256" key="4">
    <source>
        <dbReference type="ARBA" id="ARBA00023014"/>
    </source>
</evidence>
<dbReference type="FunFam" id="2.102.10.10:FF:000014">
    <property type="entry name" value="Oxidoreductase, FAD dependent"/>
    <property type="match status" value="1"/>
</dbReference>
<dbReference type="GO" id="GO:0005737">
    <property type="term" value="C:cytoplasm"/>
    <property type="evidence" value="ECO:0007669"/>
    <property type="project" value="TreeGrafter"/>
</dbReference>
<keyword evidence="3" id="KW-0408">Iron</keyword>
<keyword evidence="1" id="KW-0001">2Fe-2S</keyword>
<keyword evidence="4" id="KW-0411">Iron-sulfur</keyword>
<reference evidence="7" key="1">
    <citation type="submission" date="2022-11" db="EMBL/GenBank/DDBJ databases">
        <title>Salinimicrobium profundisediminis sp. nov., isolated from deep-sea sediment of the Mariana Trench.</title>
        <authorList>
            <person name="Fu H."/>
        </authorList>
    </citation>
    <scope>NUCLEOTIDE SEQUENCE</scope>
    <source>
        <strain evidence="7">MT39</strain>
    </source>
</reference>
<dbReference type="Gene3D" id="3.30.9.10">
    <property type="entry name" value="D-Amino Acid Oxidase, subunit A, domain 2"/>
    <property type="match status" value="1"/>
</dbReference>
<dbReference type="PROSITE" id="PS51296">
    <property type="entry name" value="RIESKE"/>
    <property type="match status" value="1"/>
</dbReference>
<dbReference type="Proteomes" id="UP001148482">
    <property type="component" value="Unassembled WGS sequence"/>
</dbReference>
<keyword evidence="8" id="KW-1185">Reference proteome</keyword>
<dbReference type="GO" id="GO:0051537">
    <property type="term" value="F:2 iron, 2 sulfur cluster binding"/>
    <property type="evidence" value="ECO:0007669"/>
    <property type="project" value="UniProtKB-KW"/>
</dbReference>
<name>A0A9X3HZL0_9FLAO</name>
<dbReference type="SUPFAM" id="SSF50022">
    <property type="entry name" value="ISP domain"/>
    <property type="match status" value="1"/>
</dbReference>
<sequence length="503" mass="56029">MTRSFWKSAAPNTNFPKLNENISAEIAIIGGGITGITTAYLLAKSGKKVVLLEAGTISGGTTGDSTGNLYAMVDKRLHHIQSKWNEDTASRVAQSRGQAVNLVEELVNKYQINCSFKRVPWYLFSETEKKDETIEKEIKAAAHYRLPVEEVHDLPIPVKVSMAIKVEGQAQFNPAAFVRGLAEKIDSANCRIFENSEVHHIEKEEDLVLSTDSAKVTAKKVILATHTPKGIYGLQTALYPYREYAIAAKLNSGDFPDGIYWDTEADFHTSMRTYSKGEDNYVLVLGGHHKVGQEDDYSCFFKKLEQNARKHFDVASIDYEWSAQHYKPADGLPYIGESSDDNIYIATGFSTDGLTYGVLSAMILNDQLNNRENEWSDLYKASRFTPVKSAKNFIKENLNVAKQYIKDLPGKAEAGSFDEIAADQGKVVEVENEKWAVFKDEKGQVHCQSAVCTHMDCIVDWNDAEKSWDCPCHGSRFKATGEVIEGPAFLPLAPKDPAAREKE</sequence>
<dbReference type="InterPro" id="IPR038010">
    <property type="entry name" value="YhfW_C"/>
</dbReference>
<evidence type="ECO:0000259" key="6">
    <source>
        <dbReference type="PROSITE" id="PS51296"/>
    </source>
</evidence>
<dbReference type="GO" id="GO:0016020">
    <property type="term" value="C:membrane"/>
    <property type="evidence" value="ECO:0007669"/>
    <property type="project" value="InterPro"/>
</dbReference>
<evidence type="ECO:0000313" key="7">
    <source>
        <dbReference type="EMBL" id="MCX2836856.1"/>
    </source>
</evidence>
<accession>A0A9X3HZL0</accession>
<dbReference type="InterPro" id="IPR017941">
    <property type="entry name" value="Rieske_2Fe-2S"/>
</dbReference>